<evidence type="ECO:0000256" key="1">
    <source>
        <dbReference type="SAM" id="Phobius"/>
    </source>
</evidence>
<protein>
    <recommendedName>
        <fullName evidence="2">Glycosyl transferase CAP10 domain-containing protein</fullName>
    </recommendedName>
</protein>
<organism evidence="3 4">
    <name type="scientific">Ziziphus jujuba var. spinosa</name>
    <dbReference type="NCBI Taxonomy" id="714518"/>
    <lineage>
        <taxon>Eukaryota</taxon>
        <taxon>Viridiplantae</taxon>
        <taxon>Streptophyta</taxon>
        <taxon>Embryophyta</taxon>
        <taxon>Tracheophyta</taxon>
        <taxon>Spermatophyta</taxon>
        <taxon>Magnoliopsida</taxon>
        <taxon>eudicotyledons</taxon>
        <taxon>Gunneridae</taxon>
        <taxon>Pentapetalae</taxon>
        <taxon>rosids</taxon>
        <taxon>fabids</taxon>
        <taxon>Rosales</taxon>
        <taxon>Rhamnaceae</taxon>
        <taxon>Paliureae</taxon>
        <taxon>Ziziphus</taxon>
    </lineage>
</organism>
<keyword evidence="1" id="KW-1133">Transmembrane helix</keyword>
<dbReference type="InterPro" id="IPR006598">
    <property type="entry name" value="CAP10"/>
</dbReference>
<evidence type="ECO:0000313" key="3">
    <source>
        <dbReference type="EMBL" id="KAH7528694.1"/>
    </source>
</evidence>
<comment type="caution">
    <text evidence="3">The sequence shown here is derived from an EMBL/GenBank/DDBJ whole genome shotgun (WGS) entry which is preliminary data.</text>
</comment>
<dbReference type="EMBL" id="JAEACU010000005">
    <property type="protein sequence ID" value="KAH7528694.1"/>
    <property type="molecule type" value="Genomic_DNA"/>
</dbReference>
<dbReference type="Pfam" id="PF05686">
    <property type="entry name" value="Glyco_transf_90"/>
    <property type="match status" value="1"/>
</dbReference>
<evidence type="ECO:0000313" key="4">
    <source>
        <dbReference type="Proteomes" id="UP000813462"/>
    </source>
</evidence>
<keyword evidence="1" id="KW-0472">Membrane</keyword>
<reference evidence="3" key="1">
    <citation type="journal article" date="2021" name="Front. Plant Sci.">
        <title>Chromosome-Scale Genome Assembly for Chinese Sour Jujube and Insights Into Its Genome Evolution and Domestication Signature.</title>
        <authorList>
            <person name="Shen L.-Y."/>
            <person name="Luo H."/>
            <person name="Wang X.-L."/>
            <person name="Wang X.-M."/>
            <person name="Qiu X.-J."/>
            <person name="Liu H."/>
            <person name="Zhou S.-S."/>
            <person name="Jia K.-H."/>
            <person name="Nie S."/>
            <person name="Bao Y.-T."/>
            <person name="Zhang R.-G."/>
            <person name="Yun Q.-Z."/>
            <person name="Chai Y.-H."/>
            <person name="Lu J.-Y."/>
            <person name="Li Y."/>
            <person name="Zhao S.-W."/>
            <person name="Mao J.-F."/>
            <person name="Jia S.-G."/>
            <person name="Mao Y.-M."/>
        </authorList>
    </citation>
    <scope>NUCLEOTIDE SEQUENCE</scope>
    <source>
        <strain evidence="3">AT0</strain>
        <tissue evidence="3">Leaf</tissue>
    </source>
</reference>
<feature type="transmembrane region" description="Helical" evidence="1">
    <location>
        <begin position="35"/>
        <end position="54"/>
    </location>
</feature>
<proteinExistence type="predicted"/>
<dbReference type="InterPro" id="IPR051091">
    <property type="entry name" value="O-Glucosyltr/Glycosyltrsf_90"/>
</dbReference>
<accession>A0A978VEA5</accession>
<keyword evidence="1" id="KW-0812">Transmembrane</keyword>
<name>A0A978VEA5_ZIZJJ</name>
<evidence type="ECO:0000259" key="2">
    <source>
        <dbReference type="SMART" id="SM00672"/>
    </source>
</evidence>
<dbReference type="AlphaFoldDB" id="A0A978VEA5"/>
<dbReference type="Proteomes" id="UP000813462">
    <property type="component" value="Unassembled WGS sequence"/>
</dbReference>
<dbReference type="PANTHER" id="PTHR12203:SF99">
    <property type="entry name" value="OS04G0534100 PROTEIN"/>
    <property type="match status" value="1"/>
</dbReference>
<dbReference type="SMART" id="SM00672">
    <property type="entry name" value="CAP10"/>
    <property type="match status" value="1"/>
</dbReference>
<dbReference type="PANTHER" id="PTHR12203">
    <property type="entry name" value="KDEL LYS-ASP-GLU-LEU CONTAINING - RELATED"/>
    <property type="match status" value="1"/>
</dbReference>
<sequence>MIITFGRKSKNSEQGFQATNSYKEMIWRPLIKPSAIVFFLFLLLIGGFVCTYFINIPILTGSTFKPIYQPKTFRPIILATNTSQNFGPKVNGTAQKCPGQNKKFPKYSSTDSHIIPINCSTFDRTQICPSCDTTFTFQSEQDSNFSSKPSTCPEYFRWIYEDLRPWSHTGISKEMMHKAKKKAHFKLVIVDGIAYVERYDRAYQTRDLFTWWGIVQLLRKYPGKLPDLELVFNCHDRPVILSKYNTVDPPTLFSFCGDDHTVDLAFPDWSFWGWPEVNIKPWELLMKDIERGSKKMKWVDRQPYAYWKGNPAVARTRRDLLKCNVTKKKDWNARLYVQDWRREFEQGYKNSDMADQCTHRFKIYIEGNGWSVSRKYILACDSLTLLVNPKYYDFSSRGLKPMEHYWPIKANDKCRSIKYAVDWGNTHEKEVQAIGREAVKFIQEELKMDYVYDYMFHLLNEYAKLFKFKPEIPENAFQLCLESLYCPARGLERTYMMDSMWKGPDDTKPCTIPPPYSPSSLFDVLHKKTDVLKHVDIWEKQQNHWPLVPRLGQGMVGLAPCQGESGCVCNGCNVGKQDMVMCCVGARQGMAWDGAQCALVDGMCVAIDRRAEHVGSARRWVLGARAALDTCMGWCSCACPGARSVGVRPYVCADCGLCGMRTELRRQGVKTLPAAFAAADGLLDFKYMGSSSSSNANNKKKNGAGLSPTELIFGRQPMTPQEVVRQKRNDACPAAYRFIYEK</sequence>
<feature type="domain" description="Glycosyl transferase CAP10" evidence="2">
    <location>
        <begin position="224"/>
        <end position="469"/>
    </location>
</feature>
<gene>
    <name evidence="3" type="ORF">FEM48_Zijuj05G0099300</name>
</gene>